<dbReference type="InterPro" id="IPR003615">
    <property type="entry name" value="HNH_nuc"/>
</dbReference>
<comment type="caution">
    <text evidence="6">The sequence shown here is derived from an EMBL/GenBank/DDBJ whole genome shotgun (WGS) entry which is preliminary data.</text>
</comment>
<sequence>MLTLVCVVVGEGRPFSVEIDAEKLVDVLKDKIKEKNKNTITCDAKYLELYRVDGLAQIGKTRFDFKGTVIDDMPSKLLDHFNGSTTEMVETYRLTKYPQLNDSSDGKIHVLVVVPEGAVSAVGLLSVEQARISSELFLLMLPHVLMECPTTISSRNPHFKANLCDFYNCNRRKNKWIQCMLLGISFPASIVAGAHLFRRSNEYLSNCLMQISDIDDVRNGLLLFKPLEHAFDHFQISFIYDQRDDCFYMKLFDPSIANTPIINLMRDPNQMQVLMDAINRAKKPCKFDPQTTFGDLDGMPLKLDKVNRPYNRCLNLQARLAYTKAMKNQVIDPGYNFNDFWSEGWSLEDKMSMFQQSIDQI</sequence>
<dbReference type="Pfam" id="PF13391">
    <property type="entry name" value="HNH_2"/>
    <property type="match status" value="1"/>
</dbReference>
<feature type="domain" description="Crinkler effector protein N-terminal" evidence="5">
    <location>
        <begin position="2"/>
        <end position="113"/>
    </location>
</feature>
<dbReference type="Pfam" id="PF20147">
    <property type="entry name" value="Crinkler"/>
    <property type="match status" value="1"/>
</dbReference>
<dbReference type="Proteomes" id="UP000481153">
    <property type="component" value="Unassembled WGS sequence"/>
</dbReference>
<evidence type="ECO:0000259" key="4">
    <source>
        <dbReference type="Pfam" id="PF13391"/>
    </source>
</evidence>
<keyword evidence="7" id="KW-1185">Reference proteome</keyword>
<organism evidence="6 7">
    <name type="scientific">Aphanomyces euteiches</name>
    <dbReference type="NCBI Taxonomy" id="100861"/>
    <lineage>
        <taxon>Eukaryota</taxon>
        <taxon>Sar</taxon>
        <taxon>Stramenopiles</taxon>
        <taxon>Oomycota</taxon>
        <taxon>Saprolegniomycetes</taxon>
        <taxon>Saprolegniales</taxon>
        <taxon>Verrucalvaceae</taxon>
        <taxon>Aphanomyces</taxon>
    </lineage>
</organism>
<feature type="domain" description="HNH nuclease" evidence="4">
    <location>
        <begin position="179"/>
        <end position="238"/>
    </location>
</feature>
<dbReference type="InterPro" id="IPR045379">
    <property type="entry name" value="Crinkler_N"/>
</dbReference>
<accession>A0A6G0WHP1</accession>
<evidence type="ECO:0000313" key="7">
    <source>
        <dbReference type="Proteomes" id="UP000481153"/>
    </source>
</evidence>
<dbReference type="EMBL" id="VJMJ01000210">
    <property type="protein sequence ID" value="KAF0726718.1"/>
    <property type="molecule type" value="Genomic_DNA"/>
</dbReference>
<dbReference type="VEuPathDB" id="FungiDB:AeMF1_017714"/>
<evidence type="ECO:0000256" key="1">
    <source>
        <dbReference type="ARBA" id="ARBA00004340"/>
    </source>
</evidence>
<reference evidence="6 7" key="1">
    <citation type="submission" date="2019-07" db="EMBL/GenBank/DDBJ databases">
        <title>Genomics analysis of Aphanomyces spp. identifies a new class of oomycete effector associated with host adaptation.</title>
        <authorList>
            <person name="Gaulin E."/>
        </authorList>
    </citation>
    <scope>NUCLEOTIDE SEQUENCE [LARGE SCALE GENOMIC DNA]</scope>
    <source>
        <strain evidence="6 7">ATCC 201684</strain>
    </source>
</reference>
<evidence type="ECO:0000259" key="5">
    <source>
        <dbReference type="Pfam" id="PF20147"/>
    </source>
</evidence>
<evidence type="ECO:0000256" key="2">
    <source>
        <dbReference type="ARBA" id="ARBA00004613"/>
    </source>
</evidence>
<proteinExistence type="predicted"/>
<dbReference type="GO" id="GO:0043657">
    <property type="term" value="C:host cell"/>
    <property type="evidence" value="ECO:0007669"/>
    <property type="project" value="UniProtKB-SubCell"/>
</dbReference>
<evidence type="ECO:0000256" key="3">
    <source>
        <dbReference type="ARBA" id="ARBA00022525"/>
    </source>
</evidence>
<gene>
    <name evidence="6" type="ORF">Ae201684_015116</name>
</gene>
<dbReference type="GO" id="GO:0005576">
    <property type="term" value="C:extracellular region"/>
    <property type="evidence" value="ECO:0007669"/>
    <property type="project" value="UniProtKB-SubCell"/>
</dbReference>
<protein>
    <submittedName>
        <fullName evidence="6">Uncharacterized protein</fullName>
    </submittedName>
</protein>
<name>A0A6G0WHP1_9STRA</name>
<evidence type="ECO:0000313" key="6">
    <source>
        <dbReference type="EMBL" id="KAF0726718.1"/>
    </source>
</evidence>
<keyword evidence="3" id="KW-0964">Secreted</keyword>
<dbReference type="AlphaFoldDB" id="A0A6G0WHP1"/>
<comment type="subcellular location">
    <subcellularLocation>
        <location evidence="1">Host cell</location>
    </subcellularLocation>
    <subcellularLocation>
        <location evidence="2">Secreted</location>
    </subcellularLocation>
</comment>